<sequence length="65" mass="6689">MTGPASPNTGGGCSADLARGFLESGSVNRRPSPTTSARRVVLGFAVTVECGKAVARAAREKLKRN</sequence>
<reference evidence="1" key="1">
    <citation type="submission" date="2014-12" db="EMBL/GenBank/DDBJ databases">
        <title>Genome Sequence of Valsa Canker Pathogens Uncovers a Specific Adaption of Colonization on Woody Bark.</title>
        <authorList>
            <person name="Yin Z."/>
            <person name="Liu H."/>
            <person name="Gao X."/>
            <person name="Li Z."/>
            <person name="Song N."/>
            <person name="Ke X."/>
            <person name="Dai Q."/>
            <person name="Wu Y."/>
            <person name="Sun Y."/>
            <person name="Xu J.-R."/>
            <person name="Kang Z.K."/>
            <person name="Wang L."/>
            <person name="Huang L."/>
        </authorList>
    </citation>
    <scope>NUCLEOTIDE SEQUENCE [LARGE SCALE GENOMIC DNA]</scope>
    <source>
        <strain evidence="1">03-8</strain>
    </source>
</reference>
<organism evidence="1 2">
    <name type="scientific">Cytospora mali</name>
    <name type="common">Apple Valsa canker fungus</name>
    <name type="synonym">Valsa mali</name>
    <dbReference type="NCBI Taxonomy" id="578113"/>
    <lineage>
        <taxon>Eukaryota</taxon>
        <taxon>Fungi</taxon>
        <taxon>Dikarya</taxon>
        <taxon>Ascomycota</taxon>
        <taxon>Pezizomycotina</taxon>
        <taxon>Sordariomycetes</taxon>
        <taxon>Sordariomycetidae</taxon>
        <taxon>Diaporthales</taxon>
        <taxon>Cytosporaceae</taxon>
        <taxon>Cytospora</taxon>
    </lineage>
</organism>
<evidence type="ECO:0000313" key="1">
    <source>
        <dbReference type="EMBL" id="KUI74488.1"/>
    </source>
</evidence>
<dbReference type="EMBL" id="CM003110">
    <property type="protein sequence ID" value="KUI74488.1"/>
    <property type="molecule type" value="Genomic_DNA"/>
</dbReference>
<dbReference type="Proteomes" id="UP000078559">
    <property type="component" value="Chromosome 13"/>
</dbReference>
<keyword evidence="2" id="KW-1185">Reference proteome</keyword>
<protein>
    <submittedName>
        <fullName evidence="1">Uncharacterized protein</fullName>
    </submittedName>
</protein>
<accession>A0A194WE75</accession>
<proteinExistence type="predicted"/>
<gene>
    <name evidence="1" type="ORF">VM1G_11980</name>
</gene>
<dbReference type="AlphaFoldDB" id="A0A194WE75"/>
<name>A0A194WE75_CYTMA</name>
<evidence type="ECO:0000313" key="2">
    <source>
        <dbReference type="Proteomes" id="UP000078559"/>
    </source>
</evidence>